<evidence type="ECO:0000259" key="1">
    <source>
        <dbReference type="Pfam" id="PF13145"/>
    </source>
</evidence>
<dbReference type="STRING" id="377629.TERTU_0437"/>
<gene>
    <name evidence="2" type="ordered locus">TERTU_0437</name>
</gene>
<dbReference type="RefSeq" id="WP_015820761.1">
    <property type="nucleotide sequence ID" value="NC_012997.1"/>
</dbReference>
<keyword evidence="3" id="KW-1185">Reference proteome</keyword>
<sequence length="282" mass="31568">MSPSFLREPLLHFLLLGGVLFGLECWLTPTAAPTQNIVLAPETLNELAGNFTQARGRSPTQEELSELAVRWVTDEVLVREARELKLAQGDDVIRNRLASQMRAVVQHQSPLGEPSRDELERFFQAHHNAYDTPAHYDLEQRFVAGGLSEAKELAAQWREQIAPAEWPQATTSLRHRPQSNVVAIYGELASAALLREPYNWQAVATQRGAQVARVTRVYPAQSAEFEAVRPRVARDWQRAEQQRRIAAEVARMAQGYQITAPPELPQTVADAIAHAVKSEDAR</sequence>
<name>C5BMV1_TERTT</name>
<dbReference type="GO" id="GO:0003755">
    <property type="term" value="F:peptidyl-prolyl cis-trans isomerase activity"/>
    <property type="evidence" value="ECO:0007669"/>
    <property type="project" value="InterPro"/>
</dbReference>
<dbReference type="HOGENOM" id="CLU_067345_0_0_6"/>
<dbReference type="OrthoDB" id="196786at2"/>
<accession>C5BMV1</accession>
<evidence type="ECO:0000313" key="2">
    <source>
        <dbReference type="EMBL" id="ACR14647.1"/>
    </source>
</evidence>
<evidence type="ECO:0000313" key="3">
    <source>
        <dbReference type="Proteomes" id="UP000009080"/>
    </source>
</evidence>
<feature type="domain" description="PpiC" evidence="1">
    <location>
        <begin position="114"/>
        <end position="230"/>
    </location>
</feature>
<dbReference type="AlphaFoldDB" id="C5BMV1"/>
<dbReference type="KEGG" id="ttu:TERTU_0437"/>
<reference evidence="2 3" key="1">
    <citation type="journal article" date="2009" name="PLoS ONE">
        <title>The complete genome of Teredinibacter turnerae T7901: an intracellular endosymbiont of marine wood-boring bivalves (shipworms).</title>
        <authorList>
            <person name="Yang J.C."/>
            <person name="Madupu R."/>
            <person name="Durkin A.S."/>
            <person name="Ekborg N.A."/>
            <person name="Pedamallu C.S."/>
            <person name="Hostetler J.B."/>
            <person name="Radune D."/>
            <person name="Toms B.S."/>
            <person name="Henrissat B."/>
            <person name="Coutinho P.M."/>
            <person name="Schwarz S."/>
            <person name="Field L."/>
            <person name="Trindade-Silva A.E."/>
            <person name="Soares C.A.G."/>
            <person name="Elshahawi S."/>
            <person name="Hanora A."/>
            <person name="Schmidt E.W."/>
            <person name="Haygood M.G."/>
            <person name="Posfai J."/>
            <person name="Benner J."/>
            <person name="Madinger C."/>
            <person name="Nove J."/>
            <person name="Anton B."/>
            <person name="Chaudhary K."/>
            <person name="Foster J."/>
            <person name="Holman A."/>
            <person name="Kumar S."/>
            <person name="Lessard P.A."/>
            <person name="Luyten Y.A."/>
            <person name="Slatko B."/>
            <person name="Wood N."/>
            <person name="Wu B."/>
            <person name="Teplitski M."/>
            <person name="Mougous J.D."/>
            <person name="Ward N."/>
            <person name="Eisen J.A."/>
            <person name="Badger J.H."/>
            <person name="Distel D.L."/>
        </authorList>
    </citation>
    <scope>NUCLEOTIDE SEQUENCE [LARGE SCALE GENOMIC DNA]</scope>
    <source>
        <strain evidence="3">ATCC 39867 / T7901</strain>
    </source>
</reference>
<organism evidence="2 3">
    <name type="scientific">Teredinibacter turnerae (strain ATCC 39867 / T7901)</name>
    <dbReference type="NCBI Taxonomy" id="377629"/>
    <lineage>
        <taxon>Bacteria</taxon>
        <taxon>Pseudomonadati</taxon>
        <taxon>Pseudomonadota</taxon>
        <taxon>Gammaproteobacteria</taxon>
        <taxon>Cellvibrionales</taxon>
        <taxon>Cellvibrionaceae</taxon>
        <taxon>Teredinibacter</taxon>
    </lineage>
</organism>
<dbReference type="InterPro" id="IPR000297">
    <property type="entry name" value="PPIase_PpiC"/>
</dbReference>
<dbReference type="Pfam" id="PF13145">
    <property type="entry name" value="Rotamase_2"/>
    <property type="match status" value="1"/>
</dbReference>
<proteinExistence type="predicted"/>
<dbReference type="EMBL" id="CP001614">
    <property type="protein sequence ID" value="ACR14647.1"/>
    <property type="molecule type" value="Genomic_DNA"/>
</dbReference>
<dbReference type="Proteomes" id="UP000009080">
    <property type="component" value="Chromosome"/>
</dbReference>
<protein>
    <recommendedName>
        <fullName evidence="1">PpiC domain-containing protein</fullName>
    </recommendedName>
</protein>
<dbReference type="eggNOG" id="COG0760">
    <property type="taxonomic scope" value="Bacteria"/>
</dbReference>